<dbReference type="Proteomes" id="UP000646548">
    <property type="component" value="Unassembled WGS sequence"/>
</dbReference>
<reference evidence="2" key="1">
    <citation type="journal article" name="BMC Genomics">
        <title>Long-read sequencing and de novo genome assembly of marine medaka (Oryzias melastigma).</title>
        <authorList>
            <person name="Liang P."/>
            <person name="Saqib H.S.A."/>
            <person name="Ni X."/>
            <person name="Shen Y."/>
        </authorList>
    </citation>
    <scope>NUCLEOTIDE SEQUENCE</scope>
    <source>
        <strain evidence="2">Bigg-433</strain>
    </source>
</reference>
<feature type="region of interest" description="Disordered" evidence="1">
    <location>
        <begin position="1"/>
        <end position="43"/>
    </location>
</feature>
<dbReference type="EMBL" id="WKFB01000510">
    <property type="protein sequence ID" value="KAF6720978.1"/>
    <property type="molecule type" value="Genomic_DNA"/>
</dbReference>
<dbReference type="AlphaFoldDB" id="A0A834C2W9"/>
<sequence length="114" mass="12360">MRGSPCGSPEQEETGSPAGLGLEQTRGAQEVEEKMDEEETRKRSVQVILSDNTNNEASQSQEARGVESWEPVFASVYSVVSPQYIMCFNQTNRSFEAAGSQLSSSCSASVETES</sequence>
<protein>
    <submittedName>
        <fullName evidence="2">Uncharacterized protein</fullName>
    </submittedName>
</protein>
<name>A0A834C2W9_ORYME</name>
<accession>A0A834C2W9</accession>
<evidence type="ECO:0000256" key="1">
    <source>
        <dbReference type="SAM" id="MobiDB-lite"/>
    </source>
</evidence>
<organism evidence="2 3">
    <name type="scientific">Oryzias melastigma</name>
    <name type="common">Marine medaka</name>
    <dbReference type="NCBI Taxonomy" id="30732"/>
    <lineage>
        <taxon>Eukaryota</taxon>
        <taxon>Metazoa</taxon>
        <taxon>Chordata</taxon>
        <taxon>Craniata</taxon>
        <taxon>Vertebrata</taxon>
        <taxon>Euteleostomi</taxon>
        <taxon>Actinopterygii</taxon>
        <taxon>Neopterygii</taxon>
        <taxon>Teleostei</taxon>
        <taxon>Neoteleostei</taxon>
        <taxon>Acanthomorphata</taxon>
        <taxon>Ovalentaria</taxon>
        <taxon>Atherinomorphae</taxon>
        <taxon>Beloniformes</taxon>
        <taxon>Adrianichthyidae</taxon>
        <taxon>Oryziinae</taxon>
        <taxon>Oryzias</taxon>
    </lineage>
</organism>
<evidence type="ECO:0000313" key="3">
    <source>
        <dbReference type="Proteomes" id="UP000646548"/>
    </source>
</evidence>
<gene>
    <name evidence="2" type="ORF">FQA47_001162</name>
</gene>
<evidence type="ECO:0000313" key="2">
    <source>
        <dbReference type="EMBL" id="KAF6720978.1"/>
    </source>
</evidence>
<comment type="caution">
    <text evidence="2">The sequence shown here is derived from an EMBL/GenBank/DDBJ whole genome shotgun (WGS) entry which is preliminary data.</text>
</comment>
<proteinExistence type="predicted"/>